<evidence type="ECO:0000313" key="19">
    <source>
        <dbReference type="Proteomes" id="UP001430848"/>
    </source>
</evidence>
<feature type="compositionally biased region" description="Basic and acidic residues" evidence="17">
    <location>
        <begin position="86"/>
        <end position="104"/>
    </location>
</feature>
<name>A0ABR1PGY0_DIAER</name>
<keyword evidence="15" id="KW-0137">Centromere</keyword>
<keyword evidence="13" id="KW-0539">Nucleus</keyword>
<evidence type="ECO:0000256" key="17">
    <source>
        <dbReference type="SAM" id="MobiDB-lite"/>
    </source>
</evidence>
<protein>
    <recommendedName>
        <fullName evidence="5">DASH complex subunit DAD1</fullName>
    </recommendedName>
    <alternativeName>
        <fullName evidence="16">Outer kinetochore protein DAD1</fullName>
    </alternativeName>
</protein>
<evidence type="ECO:0000256" key="11">
    <source>
        <dbReference type="ARBA" id="ARBA00022838"/>
    </source>
</evidence>
<evidence type="ECO:0000256" key="13">
    <source>
        <dbReference type="ARBA" id="ARBA00023242"/>
    </source>
</evidence>
<dbReference type="InterPro" id="IPR013958">
    <property type="entry name" value="DASH_Dad1"/>
</dbReference>
<evidence type="ECO:0000256" key="8">
    <source>
        <dbReference type="ARBA" id="ARBA00022618"/>
    </source>
</evidence>
<evidence type="ECO:0000256" key="7">
    <source>
        <dbReference type="ARBA" id="ARBA00022490"/>
    </source>
</evidence>
<evidence type="ECO:0000256" key="12">
    <source>
        <dbReference type="ARBA" id="ARBA00023212"/>
    </source>
</evidence>
<comment type="similarity">
    <text evidence="4">Belongs to the DASH complex DAD1 family.</text>
</comment>
<comment type="subcellular location">
    <subcellularLocation>
        <location evidence="3">Chromosome</location>
        <location evidence="3">Centromere</location>
        <location evidence="3">Kinetochore</location>
    </subcellularLocation>
    <subcellularLocation>
        <location evidence="2">Cytoplasm</location>
        <location evidence="2">Cytoskeleton</location>
        <location evidence="2">Spindle</location>
    </subcellularLocation>
    <subcellularLocation>
        <location evidence="1">Nucleus</location>
    </subcellularLocation>
</comment>
<evidence type="ECO:0000256" key="5">
    <source>
        <dbReference type="ARBA" id="ARBA00020261"/>
    </source>
</evidence>
<keyword evidence="10" id="KW-0498">Mitosis</keyword>
<evidence type="ECO:0000256" key="1">
    <source>
        <dbReference type="ARBA" id="ARBA00004123"/>
    </source>
</evidence>
<keyword evidence="11" id="KW-0995">Kinetochore</keyword>
<keyword evidence="6" id="KW-0158">Chromosome</keyword>
<dbReference type="EMBL" id="JAKNSF020000010">
    <property type="protein sequence ID" value="KAK7736481.1"/>
    <property type="molecule type" value="Genomic_DNA"/>
</dbReference>
<dbReference type="Proteomes" id="UP001430848">
    <property type="component" value="Unassembled WGS sequence"/>
</dbReference>
<keyword evidence="14" id="KW-0131">Cell cycle</keyword>
<evidence type="ECO:0000256" key="16">
    <source>
        <dbReference type="ARBA" id="ARBA00030566"/>
    </source>
</evidence>
<organism evidence="18 19">
    <name type="scientific">Diaporthe eres</name>
    <name type="common">Phomopsis oblonga</name>
    <dbReference type="NCBI Taxonomy" id="83184"/>
    <lineage>
        <taxon>Eukaryota</taxon>
        <taxon>Fungi</taxon>
        <taxon>Dikarya</taxon>
        <taxon>Ascomycota</taxon>
        <taxon>Pezizomycotina</taxon>
        <taxon>Sordariomycetes</taxon>
        <taxon>Sordariomycetidae</taxon>
        <taxon>Diaporthales</taxon>
        <taxon>Diaporthaceae</taxon>
        <taxon>Diaporthe</taxon>
        <taxon>Diaporthe eres species complex</taxon>
    </lineage>
</organism>
<proteinExistence type="inferred from homology"/>
<evidence type="ECO:0000256" key="2">
    <source>
        <dbReference type="ARBA" id="ARBA00004186"/>
    </source>
</evidence>
<evidence type="ECO:0000256" key="3">
    <source>
        <dbReference type="ARBA" id="ARBA00004629"/>
    </source>
</evidence>
<dbReference type="Pfam" id="PF08649">
    <property type="entry name" value="DASH_Dad1"/>
    <property type="match status" value="1"/>
</dbReference>
<evidence type="ECO:0000256" key="9">
    <source>
        <dbReference type="ARBA" id="ARBA00022701"/>
    </source>
</evidence>
<feature type="region of interest" description="Disordered" evidence="17">
    <location>
        <begin position="62"/>
        <end position="104"/>
    </location>
</feature>
<accession>A0ABR1PGY0</accession>
<evidence type="ECO:0000256" key="14">
    <source>
        <dbReference type="ARBA" id="ARBA00023306"/>
    </source>
</evidence>
<reference evidence="18 19" key="1">
    <citation type="submission" date="2024-02" db="EMBL/GenBank/DDBJ databases">
        <title>De novo assembly and annotation of 12 fungi associated with fruit tree decline syndrome in Ontario, Canada.</title>
        <authorList>
            <person name="Sulman M."/>
            <person name="Ellouze W."/>
            <person name="Ilyukhin E."/>
        </authorList>
    </citation>
    <scope>NUCLEOTIDE SEQUENCE [LARGE SCALE GENOMIC DNA]</scope>
    <source>
        <strain evidence="18 19">M169</strain>
    </source>
</reference>
<keyword evidence="8" id="KW-0132">Cell division</keyword>
<dbReference type="PANTHER" id="PTHR28025:SF1">
    <property type="entry name" value="DASH COMPLEX SUBUNIT DAD1"/>
    <property type="match status" value="1"/>
</dbReference>
<evidence type="ECO:0000256" key="15">
    <source>
        <dbReference type="ARBA" id="ARBA00023328"/>
    </source>
</evidence>
<gene>
    <name evidence="18" type="primary">DAD1</name>
    <name evidence="18" type="ORF">SLS63_003459</name>
</gene>
<evidence type="ECO:0000256" key="4">
    <source>
        <dbReference type="ARBA" id="ARBA00010146"/>
    </source>
</evidence>
<evidence type="ECO:0000313" key="18">
    <source>
        <dbReference type="EMBL" id="KAK7736481.1"/>
    </source>
</evidence>
<evidence type="ECO:0000256" key="6">
    <source>
        <dbReference type="ARBA" id="ARBA00022454"/>
    </source>
</evidence>
<comment type="caution">
    <text evidence="18">The sequence shown here is derived from an EMBL/GenBank/DDBJ whole genome shotgun (WGS) entry which is preliminary data.</text>
</comment>
<keyword evidence="12" id="KW-0206">Cytoskeleton</keyword>
<keyword evidence="19" id="KW-1185">Reference proteome</keyword>
<sequence>MAAAYFEQQREALMGEIAMSFEQVLANINKLNRNLEAVITVGNEFSSVEALWSTFENVMAKEEGDVDEAADGKGEDAGGGDDEEGERGQDEIKVDDGEQDRTST</sequence>
<evidence type="ECO:0000256" key="10">
    <source>
        <dbReference type="ARBA" id="ARBA00022776"/>
    </source>
</evidence>
<keyword evidence="9" id="KW-0493">Microtubule</keyword>
<keyword evidence="7" id="KW-0963">Cytoplasm</keyword>
<dbReference type="PANTHER" id="PTHR28025">
    <property type="entry name" value="DASH COMPLEX SUBUNIT DAD1"/>
    <property type="match status" value="1"/>
</dbReference>